<dbReference type="GO" id="GO:0016810">
    <property type="term" value="F:hydrolase activity, acting on carbon-nitrogen (but not peptide) bonds"/>
    <property type="evidence" value="ECO:0007669"/>
    <property type="project" value="InterPro"/>
</dbReference>
<evidence type="ECO:0000313" key="5">
    <source>
        <dbReference type="Proteomes" id="UP000223596"/>
    </source>
</evidence>
<proteinExistence type="predicted"/>
<protein>
    <submittedName>
        <fullName evidence="4">Polysaccharide deacetylase</fullName>
    </submittedName>
</protein>
<dbReference type="PANTHER" id="PTHR10587">
    <property type="entry name" value="GLYCOSYL TRANSFERASE-RELATED"/>
    <property type="match status" value="1"/>
</dbReference>
<dbReference type="SUPFAM" id="SSF88713">
    <property type="entry name" value="Glycoside hydrolase/deacetylase"/>
    <property type="match status" value="1"/>
</dbReference>
<dbReference type="SMR" id="A0AB36TJX9"/>
<dbReference type="PROSITE" id="PS51677">
    <property type="entry name" value="NODB"/>
    <property type="match status" value="1"/>
</dbReference>
<dbReference type="CDD" id="cd10917">
    <property type="entry name" value="CE4_NodB_like_6s_7s"/>
    <property type="match status" value="1"/>
</dbReference>
<evidence type="ECO:0000256" key="2">
    <source>
        <dbReference type="ARBA" id="ARBA00022801"/>
    </source>
</evidence>
<sequence>MKTVYLTIDDGPSKDRKEKVDILYQYGIQPIWFCIGSEIEKRPEDVIYSIRKGGIIGNHSYSHPRFSQISLEECFEEIEKTDRIIDSIYREAGVARPIKAFRFPYGDKGEDNNFFKKPYSEEGKKKISKIMTFLKELGYTKPKFDGITYEYYSKFGLKDDIDWYWTYDVAEWCTFQEKPMFGVRTIDDVFELMELDLPEKWAGLNYPYSDDIILMHDHPQTTPLFKPIICQLLKKGLHFGAIPLE</sequence>
<keyword evidence="1" id="KW-0479">Metal-binding</keyword>
<reference evidence="4 5" key="1">
    <citation type="submission" date="2017-09" db="EMBL/GenBank/DDBJ databases">
        <title>Evaluation of Pacific Biosciences Sequencing Technology to Finishing C. thermocellum Genome Sequences.</title>
        <authorList>
            <person name="Brown S."/>
        </authorList>
    </citation>
    <scope>NUCLEOTIDE SEQUENCE [LARGE SCALE GENOMIC DNA]</scope>
    <source>
        <strain evidence="4 5">AD2</strain>
    </source>
</reference>
<dbReference type="RefSeq" id="WP_003513846.1">
    <property type="nucleotide sequence ID" value="NZ_CP013828.1"/>
</dbReference>
<dbReference type="PANTHER" id="PTHR10587:SF133">
    <property type="entry name" value="CHITIN DEACETYLASE 1-RELATED"/>
    <property type="match status" value="1"/>
</dbReference>
<dbReference type="InterPro" id="IPR011330">
    <property type="entry name" value="Glyco_hydro/deAcase_b/a-brl"/>
</dbReference>
<dbReference type="Proteomes" id="UP000223596">
    <property type="component" value="Unassembled WGS sequence"/>
</dbReference>
<dbReference type="Gene3D" id="3.20.20.370">
    <property type="entry name" value="Glycoside hydrolase/deacetylase"/>
    <property type="match status" value="1"/>
</dbReference>
<dbReference type="GO" id="GO:0005975">
    <property type="term" value="P:carbohydrate metabolic process"/>
    <property type="evidence" value="ECO:0007669"/>
    <property type="project" value="InterPro"/>
</dbReference>
<comment type="caution">
    <text evidence="4">The sequence shown here is derived from an EMBL/GenBank/DDBJ whole genome shotgun (WGS) entry which is preliminary data.</text>
</comment>
<gene>
    <name evidence="4" type="ORF">M972_112670</name>
</gene>
<evidence type="ECO:0000313" key="4">
    <source>
        <dbReference type="EMBL" id="PFH03851.1"/>
    </source>
</evidence>
<dbReference type="AlphaFoldDB" id="A0AB36TJX9"/>
<dbReference type="InterPro" id="IPR002509">
    <property type="entry name" value="NODB_dom"/>
</dbReference>
<dbReference type="GO" id="GO:0046872">
    <property type="term" value="F:metal ion binding"/>
    <property type="evidence" value="ECO:0007669"/>
    <property type="project" value="UniProtKB-KW"/>
</dbReference>
<dbReference type="GeneID" id="35805565"/>
<feature type="domain" description="NodB homology" evidence="3">
    <location>
        <begin position="2"/>
        <end position="240"/>
    </location>
</feature>
<name>A0AB36TJX9_ACETH</name>
<evidence type="ECO:0000259" key="3">
    <source>
        <dbReference type="PROSITE" id="PS51677"/>
    </source>
</evidence>
<keyword evidence="2" id="KW-0378">Hydrolase</keyword>
<evidence type="ECO:0000256" key="1">
    <source>
        <dbReference type="ARBA" id="ARBA00022723"/>
    </source>
</evidence>
<dbReference type="EMBL" id="PDBW01000001">
    <property type="protein sequence ID" value="PFH03851.1"/>
    <property type="molecule type" value="Genomic_DNA"/>
</dbReference>
<accession>A0AB36TJX9</accession>
<dbReference type="InterPro" id="IPR050248">
    <property type="entry name" value="Polysacc_deacetylase_ArnD"/>
</dbReference>
<dbReference type="GO" id="GO:0016020">
    <property type="term" value="C:membrane"/>
    <property type="evidence" value="ECO:0007669"/>
    <property type="project" value="TreeGrafter"/>
</dbReference>
<organism evidence="4 5">
    <name type="scientific">Acetivibrio thermocellus AD2</name>
    <dbReference type="NCBI Taxonomy" id="1138384"/>
    <lineage>
        <taxon>Bacteria</taxon>
        <taxon>Bacillati</taxon>
        <taxon>Bacillota</taxon>
        <taxon>Clostridia</taxon>
        <taxon>Eubacteriales</taxon>
        <taxon>Oscillospiraceae</taxon>
        <taxon>Acetivibrio</taxon>
    </lineage>
</organism>
<dbReference type="Pfam" id="PF01522">
    <property type="entry name" value="Polysacc_deac_1"/>
    <property type="match status" value="1"/>
</dbReference>